<feature type="domain" description="MmeI-like target recognition" evidence="8">
    <location>
        <begin position="999"/>
        <end position="1193"/>
    </location>
</feature>
<gene>
    <name evidence="9" type="ORF">ACFSYJ_12000</name>
</gene>
<evidence type="ECO:0000256" key="2">
    <source>
        <dbReference type="ARBA" id="ARBA00022603"/>
    </source>
</evidence>
<dbReference type="Pfam" id="PF20466">
    <property type="entry name" value="MmeI_TRD"/>
    <property type="match status" value="1"/>
</dbReference>
<feature type="compositionally biased region" description="Basic residues" evidence="6">
    <location>
        <begin position="1305"/>
        <end position="1317"/>
    </location>
</feature>
<dbReference type="InterPro" id="IPR002052">
    <property type="entry name" value="DNA_methylase_N6_adenine_CS"/>
</dbReference>
<dbReference type="Gene3D" id="3.40.50.150">
    <property type="entry name" value="Vaccinia Virus protein VP39"/>
    <property type="match status" value="2"/>
</dbReference>
<dbReference type="PANTHER" id="PTHR33841:SF1">
    <property type="entry name" value="DNA METHYLTRANSFERASE A"/>
    <property type="match status" value="1"/>
</dbReference>
<dbReference type="EC" id="2.1.1.72" evidence="1"/>
<dbReference type="PROSITE" id="PS00092">
    <property type="entry name" value="N6_MTASE"/>
    <property type="match status" value="1"/>
</dbReference>
<proteinExistence type="predicted"/>
<dbReference type="InterPro" id="IPR046820">
    <property type="entry name" value="MmeI_TRD"/>
</dbReference>
<dbReference type="RefSeq" id="WP_345396347.1">
    <property type="nucleotide sequence ID" value="NZ_BAABHG010000008.1"/>
</dbReference>
<evidence type="ECO:0000259" key="7">
    <source>
        <dbReference type="Pfam" id="PF07669"/>
    </source>
</evidence>
<dbReference type="InterPro" id="IPR050953">
    <property type="entry name" value="N4_N6_ade-DNA_methylase"/>
</dbReference>
<dbReference type="EMBL" id="JBHUKU010000006">
    <property type="protein sequence ID" value="MFD2459327.1"/>
    <property type="molecule type" value="Genomic_DNA"/>
</dbReference>
<feature type="domain" description="Type II methyltransferase M.TaqI-like" evidence="7">
    <location>
        <begin position="637"/>
        <end position="918"/>
    </location>
</feature>
<dbReference type="PRINTS" id="PR00507">
    <property type="entry name" value="N12N6MTFRASE"/>
</dbReference>
<keyword evidence="10" id="KW-1185">Reference proteome</keyword>
<evidence type="ECO:0000256" key="3">
    <source>
        <dbReference type="ARBA" id="ARBA00022679"/>
    </source>
</evidence>
<evidence type="ECO:0000256" key="6">
    <source>
        <dbReference type="SAM" id="MobiDB-lite"/>
    </source>
</evidence>
<dbReference type="InterPro" id="IPR029063">
    <property type="entry name" value="SAM-dependent_MTases_sf"/>
</dbReference>
<reference evidence="10" key="1">
    <citation type="journal article" date="2019" name="Int. J. Syst. Evol. Microbiol.">
        <title>The Global Catalogue of Microorganisms (GCM) 10K type strain sequencing project: providing services to taxonomists for standard genome sequencing and annotation.</title>
        <authorList>
            <consortium name="The Broad Institute Genomics Platform"/>
            <consortium name="The Broad Institute Genome Sequencing Center for Infectious Disease"/>
            <person name="Wu L."/>
            <person name="Ma J."/>
        </authorList>
    </citation>
    <scope>NUCLEOTIDE SEQUENCE [LARGE SCALE GENOMIC DNA]</scope>
    <source>
        <strain evidence="10">CGMCC 4.7643</strain>
    </source>
</reference>
<comment type="catalytic activity">
    <reaction evidence="5">
        <text>a 2'-deoxyadenosine in DNA + S-adenosyl-L-methionine = an N(6)-methyl-2'-deoxyadenosine in DNA + S-adenosyl-L-homocysteine + H(+)</text>
        <dbReference type="Rhea" id="RHEA:15197"/>
        <dbReference type="Rhea" id="RHEA-COMP:12418"/>
        <dbReference type="Rhea" id="RHEA-COMP:12419"/>
        <dbReference type="ChEBI" id="CHEBI:15378"/>
        <dbReference type="ChEBI" id="CHEBI:57856"/>
        <dbReference type="ChEBI" id="CHEBI:59789"/>
        <dbReference type="ChEBI" id="CHEBI:90615"/>
        <dbReference type="ChEBI" id="CHEBI:90616"/>
        <dbReference type="EC" id="2.1.1.72"/>
    </reaction>
</comment>
<dbReference type="InterPro" id="IPR011639">
    <property type="entry name" value="MethylTrfase_TaqI-like_dom"/>
</dbReference>
<evidence type="ECO:0000313" key="10">
    <source>
        <dbReference type="Proteomes" id="UP001597419"/>
    </source>
</evidence>
<dbReference type="SUPFAM" id="SSF53335">
    <property type="entry name" value="S-adenosyl-L-methionine-dependent methyltransferases"/>
    <property type="match status" value="1"/>
</dbReference>
<evidence type="ECO:0000256" key="4">
    <source>
        <dbReference type="ARBA" id="ARBA00022691"/>
    </source>
</evidence>
<dbReference type="PANTHER" id="PTHR33841">
    <property type="entry name" value="DNA METHYLTRANSFERASE YEEA-RELATED"/>
    <property type="match status" value="1"/>
</dbReference>
<keyword evidence="2 9" id="KW-0489">Methyltransferase</keyword>
<keyword evidence="4" id="KW-0949">S-adenosyl-L-methionine</keyword>
<sequence length="1337" mass="148897">MAAAKPRIPRPPSVAEQHAEWLSLVRPEGPFLALPVLADALPQGLEEIPKETRARVRQGWAELAAAPDLLGPRWQELILTEVLRYPKAMIQDNAVSSADFRGLRPDALLSQGGATRMHLYRRSFDEPLTTAVHGRPALSERAAQVCRDARVPLALLTNGRLWVLVHARPGETTSTAVFDADLWSEEPALPRALASLCAATRVLPAPTHADGTHSTSLAGLFARSAEEHAHVTTTLGNQVRQAVELLVAEIAFRDRESGGALLADVPEREIYRGALTVLMRLVFLLSAEEQRLLPVTDPIYALGYAVSTLHEQLTADRSRYGDEVADRSRAAWPRLLALFVAIHGGCEHPDLRIPAYGGSLFDPRRYPWLAAVEVSDQVMHEILDALLVLKHRGKAPEQLSYARLGVEQIGHVYEGLLEFSCKKVAEPYIGLRGKLEPELPLSEVEALLGQDQLRTRCDATPKQFDKWLAAEPTLDQMADLRAAFDNDDALAERARPFWGLLREDLRGKPTVFPAGSVLFTQVGDRRSTGTHYTPRKLAEEVVEHTLAPLCFDPGPAQGAEPADWRVKPAADLLKLNVVDPAMGSGAFLVSACRYLAERLVQAWDRDGVPDEVATLLDDKDDREGLLLGARRLVAARCLYGVDRDDMAVELAKLSLWLVTLAKDKPFGFLDHALRCGDSLIGLLNERQLVSFHLDASSGQSAGTDLFRYLNERIDLVLSDVVSLRQEIEASVVQDARDAAEKAELLANAEWLTRKLRIAADAVVGAALSTVVKSGPWYEDDPAEEIAYERRLDGIADSVDALLHEEDSDSAVERELKRIIGEWLRGPRPEPIRPLHWPLEFPEVMGNGGCFDAVVGNPPFIGGKRVSGAVGKDVREYLKTYVGRDKPGNADLCSYFLLRNVEVASEGRIGIIATNTIAQGDTREVGLDQIVERGRSVYRAVKSQPWPGTASLEVSLVWVGETKLGEVILLDGRQVHAITPSLDPRSRVSGNPYRLVANADQSFQGSLVLDSDYFALTSDSARNFIAADSRNHEILFPYLNGEDLNSSPDCSASRWVINFHDRSLRDAQSYRRVFEYAEVTVKPVRAKRSNNSYPGLADRWWQYWRIRKELYDAIAGLDRVLAVALVGKTALPMWVPRRQVFSHKLGIFAVGKSAHLTLLSSALHSFWAWRRSSTLETRLNYSLSDVFETFPQPVLTERMDRVGEELDTFRRSVMLERQLGLTKLYNLVHNESNQDSDIIRLREIHTEVDLSTAEAYGWTDLDLGHSFHQTRQGQRFTIAPDAQTEILDRLLELNFERHAEEERQGLHRKKKTKPKRTKKTVEQQQPLDGLFAPDGSLF</sequence>
<name>A0ABW5GFX7_9PSEU</name>
<organism evidence="9 10">
    <name type="scientific">Amycolatopsis samaneae</name>
    <dbReference type="NCBI Taxonomy" id="664691"/>
    <lineage>
        <taxon>Bacteria</taxon>
        <taxon>Bacillati</taxon>
        <taxon>Actinomycetota</taxon>
        <taxon>Actinomycetes</taxon>
        <taxon>Pseudonocardiales</taxon>
        <taxon>Pseudonocardiaceae</taxon>
        <taxon>Amycolatopsis</taxon>
    </lineage>
</organism>
<comment type="caution">
    <text evidence="9">The sequence shown here is derived from an EMBL/GenBank/DDBJ whole genome shotgun (WGS) entry which is preliminary data.</text>
</comment>
<dbReference type="Proteomes" id="UP001597419">
    <property type="component" value="Unassembled WGS sequence"/>
</dbReference>
<keyword evidence="3" id="KW-0808">Transferase</keyword>
<dbReference type="Pfam" id="PF07669">
    <property type="entry name" value="Eco57I"/>
    <property type="match status" value="1"/>
</dbReference>
<evidence type="ECO:0000256" key="5">
    <source>
        <dbReference type="ARBA" id="ARBA00047942"/>
    </source>
</evidence>
<protein>
    <recommendedName>
        <fullName evidence="1">site-specific DNA-methyltransferase (adenine-specific)</fullName>
        <ecNumber evidence="1">2.1.1.72</ecNumber>
    </recommendedName>
</protein>
<evidence type="ECO:0000256" key="1">
    <source>
        <dbReference type="ARBA" id="ARBA00011900"/>
    </source>
</evidence>
<evidence type="ECO:0000259" key="8">
    <source>
        <dbReference type="Pfam" id="PF20466"/>
    </source>
</evidence>
<evidence type="ECO:0000313" key="9">
    <source>
        <dbReference type="EMBL" id="MFD2459327.1"/>
    </source>
</evidence>
<dbReference type="GO" id="GO:0008168">
    <property type="term" value="F:methyltransferase activity"/>
    <property type="evidence" value="ECO:0007669"/>
    <property type="project" value="UniProtKB-KW"/>
</dbReference>
<feature type="region of interest" description="Disordered" evidence="6">
    <location>
        <begin position="1300"/>
        <end position="1337"/>
    </location>
</feature>
<accession>A0ABW5GFX7</accession>
<dbReference type="GO" id="GO:0032259">
    <property type="term" value="P:methylation"/>
    <property type="evidence" value="ECO:0007669"/>
    <property type="project" value="UniProtKB-KW"/>
</dbReference>